<reference evidence="6 7" key="1">
    <citation type="submission" date="2018-12" db="EMBL/GenBank/DDBJ databases">
        <authorList>
            <person name="Tiukova I."/>
            <person name="Dainat J."/>
        </authorList>
    </citation>
    <scope>NUCLEOTIDE SEQUENCE [LARGE SCALE GENOMIC DNA]</scope>
</reference>
<dbReference type="Pfam" id="PF09440">
    <property type="entry name" value="eIF3_N"/>
    <property type="match status" value="1"/>
</dbReference>
<dbReference type="Proteomes" id="UP000290900">
    <property type="component" value="Unassembled WGS sequence"/>
</dbReference>
<evidence type="ECO:0000256" key="2">
    <source>
        <dbReference type="ARBA" id="ARBA00022540"/>
    </source>
</evidence>
<name>A0A448YFR6_BRENA</name>
<dbReference type="STRING" id="13370.A0A448YFR6"/>
<comment type="subunit">
    <text evidence="4">Component of the eukaryotic translation initiation factor 3 (eIF-3) complex.</text>
</comment>
<gene>
    <name evidence="6" type="ORF">BRENAR_LOCUS452</name>
</gene>
<protein>
    <recommendedName>
        <fullName evidence="4">Eukaryotic translation initiation factor 3 subunit E</fullName>
    </recommendedName>
</protein>
<evidence type="ECO:0000259" key="5">
    <source>
        <dbReference type="SMART" id="SM01186"/>
    </source>
</evidence>
<comment type="subcellular location">
    <subcellularLocation>
        <location evidence="4">Cytoplasm</location>
    </subcellularLocation>
</comment>
<dbReference type="PIRSF" id="PIRSF016255">
    <property type="entry name" value="eIF3e_su6"/>
    <property type="match status" value="1"/>
</dbReference>
<dbReference type="SMART" id="SM01186">
    <property type="entry name" value="eIF3_N"/>
    <property type="match status" value="1"/>
</dbReference>
<dbReference type="InParanoid" id="A0A448YFR6"/>
<keyword evidence="1 4" id="KW-0963">Cytoplasm</keyword>
<organism evidence="6 7">
    <name type="scientific">Brettanomyces naardenensis</name>
    <name type="common">Yeast</name>
    <dbReference type="NCBI Taxonomy" id="13370"/>
    <lineage>
        <taxon>Eukaryota</taxon>
        <taxon>Fungi</taxon>
        <taxon>Dikarya</taxon>
        <taxon>Ascomycota</taxon>
        <taxon>Saccharomycotina</taxon>
        <taxon>Pichiomycetes</taxon>
        <taxon>Pichiales</taxon>
        <taxon>Pichiaceae</taxon>
        <taxon>Brettanomyces</taxon>
    </lineage>
</organism>
<keyword evidence="2 4" id="KW-0396">Initiation factor</keyword>
<dbReference type="OrthoDB" id="417252at2759"/>
<comment type="similarity">
    <text evidence="4">Belongs to the eIF-3 subunit E family.</text>
</comment>
<dbReference type="InterPro" id="IPR019010">
    <property type="entry name" value="eIF3e_N"/>
</dbReference>
<feature type="domain" description="Eukaryotic translation initiation factor 3 subunit E N-terminal" evidence="5">
    <location>
        <begin position="22"/>
        <end position="152"/>
    </location>
</feature>
<evidence type="ECO:0000313" key="7">
    <source>
        <dbReference type="Proteomes" id="UP000290900"/>
    </source>
</evidence>
<evidence type="ECO:0000313" key="6">
    <source>
        <dbReference type="EMBL" id="VEU19716.1"/>
    </source>
</evidence>
<dbReference type="InterPro" id="IPR016650">
    <property type="entry name" value="eIF3e"/>
</dbReference>
<evidence type="ECO:0000256" key="3">
    <source>
        <dbReference type="ARBA" id="ARBA00022917"/>
    </source>
</evidence>
<dbReference type="GO" id="GO:0003743">
    <property type="term" value="F:translation initiation factor activity"/>
    <property type="evidence" value="ECO:0007669"/>
    <property type="project" value="UniProtKB-KW"/>
</dbReference>
<keyword evidence="3 4" id="KW-0648">Protein biosynthesis</keyword>
<proteinExistence type="inferred from homology"/>
<evidence type="ECO:0000256" key="1">
    <source>
        <dbReference type="ARBA" id="ARBA00022490"/>
    </source>
</evidence>
<dbReference type="GO" id="GO:0005852">
    <property type="term" value="C:eukaryotic translation initiation factor 3 complex"/>
    <property type="evidence" value="ECO:0007669"/>
    <property type="project" value="InterPro"/>
</dbReference>
<keyword evidence="7" id="KW-1185">Reference proteome</keyword>
<dbReference type="EMBL" id="CAACVR010000001">
    <property type="protein sequence ID" value="VEU19716.1"/>
    <property type="molecule type" value="Genomic_DNA"/>
</dbReference>
<dbReference type="AlphaFoldDB" id="A0A448YFR6"/>
<dbReference type="PANTHER" id="PTHR10317">
    <property type="entry name" value="EUKARYOTIC TRANSLATION INITIATION FACTOR 3 SUBUNIT E"/>
    <property type="match status" value="1"/>
</dbReference>
<evidence type="ECO:0000256" key="4">
    <source>
        <dbReference type="PIRNR" id="PIRNR016255"/>
    </source>
</evidence>
<sequence>MSTEQQEFRLSEEQLEIARKYDLTEKFVQFLDRHLVYPLIENLEFSHDPLEVENWEYNLLKDTYMTKFIEEKWLDLHPGEPLPKEFEEKQTRINDELVSLNESTKKTLDILSSQEVQESLKQDKSYNRDYLAKNHGIDDAKIYELYRFGKFQYNRGDYVMASDLLNNFRLLSTNQELNFSATWGKLAAEIISFSWSEAMNELNKLREVIDNRNYEGSTLDQLNKRTWLIHYSLFIFFNGNFTASDAGIDMTNAEDAELNEAVAEETAISEEANDSNKDKNKNLSTMIDLFLSSSYKSTIQASCPWILRYVIVALLQTQQYKRLRDVVRAVDVETYEFQDPFTQLLETLFVSFEFDNLSSLVEQISVLIETDFFVSNLDGQQLIQNLQELIFNTVTKVYEGITVEYLSKLFNEDVSVVEKFLEKKKDKVTIEEDGTILVRRQAPASVYQQVYEKTKAFNFKANQILNTAFNRAEI</sequence>
<accession>A0A448YFR6</accession>